<dbReference type="Proteomes" id="UP001310692">
    <property type="component" value="Unassembled WGS sequence"/>
</dbReference>
<evidence type="ECO:0000259" key="8">
    <source>
        <dbReference type="Pfam" id="PF05193"/>
    </source>
</evidence>
<dbReference type="Gene3D" id="3.30.830.10">
    <property type="entry name" value="Metalloenzyme, LuxS/M16 peptidase-like"/>
    <property type="match status" value="2"/>
</dbReference>
<feature type="domain" description="Peptidase M16 C-terminal" evidence="8">
    <location>
        <begin position="215"/>
        <end position="398"/>
    </location>
</feature>
<keyword evidence="3" id="KW-0378">Hydrolase</keyword>
<keyword evidence="5" id="KW-0482">Metalloprotease</keyword>
<evidence type="ECO:0000259" key="7">
    <source>
        <dbReference type="Pfam" id="PF00675"/>
    </source>
</evidence>
<feature type="chain" id="PRO_5046473286" evidence="6">
    <location>
        <begin position="19"/>
        <end position="477"/>
    </location>
</feature>
<evidence type="ECO:0000313" key="10">
    <source>
        <dbReference type="Proteomes" id="UP001310692"/>
    </source>
</evidence>
<comment type="caution">
    <text evidence="9">The sequence shown here is derived from an EMBL/GenBank/DDBJ whole genome shotgun (WGS) entry which is preliminary data.</text>
</comment>
<accession>A0ABU7LYA7</accession>
<evidence type="ECO:0000256" key="5">
    <source>
        <dbReference type="ARBA" id="ARBA00023049"/>
    </source>
</evidence>
<dbReference type="Pfam" id="PF05193">
    <property type="entry name" value="Peptidase_M16_C"/>
    <property type="match status" value="1"/>
</dbReference>
<dbReference type="InterPro" id="IPR007863">
    <property type="entry name" value="Peptidase_M16_C"/>
</dbReference>
<organism evidence="9 10">
    <name type="scientific">Hyphobacterium marinum</name>
    <dbReference type="NCBI Taxonomy" id="3116574"/>
    <lineage>
        <taxon>Bacteria</taxon>
        <taxon>Pseudomonadati</taxon>
        <taxon>Pseudomonadota</taxon>
        <taxon>Alphaproteobacteria</taxon>
        <taxon>Maricaulales</taxon>
        <taxon>Maricaulaceae</taxon>
        <taxon>Hyphobacterium</taxon>
    </lineage>
</organism>
<sequence length="477" mass="53016">MMKWLLALAGALALAACGENSSGELVEAVDPNGDDGSTTREQGIQVDVRYETLDNGLRVVMSRDTSVPTATVAVYYGVGFRVEPQGRTGFAHLFEHLMFEGSENLPGGTMTNLIYNAGGVQNGSTRYDFTNYFEVVPNNALEAIIWAEADRMARPIIDQENLDAQRGVVRNEVFVNVINQPYGGWIWIDLPMLANENWHNAHNFYGDLADLDAASLEDVQSFFDTYYSVNNAVIAVVGDIEYDETMAWIVEHFGTIEPGPALPPLDISEPRQTEEKFGTIDDPLAPQPALGFAYHMPERGSPEYYAMAVLDQLLVQGDDSLLNQRLINEEGYASGVFGGINLLGNMYNYNGPMLWSVGMIHDAQYDRDTIMATVDEVIEQLRTEEITQEQLDRSITKLRSQFYGIVDSGTRFGLIDLLASFALFDDDPSRINRIEAGFDQVTPELVLATAQEYLRPTNRSVLVVRPVEDDADETETE</sequence>
<name>A0ABU7LYA7_9PROT</name>
<evidence type="ECO:0000256" key="1">
    <source>
        <dbReference type="ARBA" id="ARBA00007261"/>
    </source>
</evidence>
<dbReference type="PROSITE" id="PS51257">
    <property type="entry name" value="PROKAR_LIPOPROTEIN"/>
    <property type="match status" value="1"/>
</dbReference>
<dbReference type="InterPro" id="IPR011249">
    <property type="entry name" value="Metalloenz_LuxS/M16"/>
</dbReference>
<reference evidence="9 10" key="1">
    <citation type="submission" date="2024-01" db="EMBL/GenBank/DDBJ databases">
        <title>Hyphobacterium bacterium isolated from marine sediment.</title>
        <authorList>
            <person name="Zhao S."/>
        </authorList>
    </citation>
    <scope>NUCLEOTIDE SEQUENCE [LARGE SCALE GENOMIC DNA]</scope>
    <source>
        <strain evidence="9 10">Y60-23</strain>
    </source>
</reference>
<keyword evidence="4" id="KW-0862">Zinc</keyword>
<protein>
    <submittedName>
        <fullName evidence="9">Pitrilysin family protein</fullName>
    </submittedName>
</protein>
<dbReference type="InterPro" id="IPR011765">
    <property type="entry name" value="Pept_M16_N"/>
</dbReference>
<keyword evidence="2" id="KW-0645">Protease</keyword>
<dbReference type="InterPro" id="IPR050626">
    <property type="entry name" value="Peptidase_M16"/>
</dbReference>
<comment type="similarity">
    <text evidence="1">Belongs to the peptidase M16 family.</text>
</comment>
<feature type="signal peptide" evidence="6">
    <location>
        <begin position="1"/>
        <end position="18"/>
    </location>
</feature>
<evidence type="ECO:0000313" key="9">
    <source>
        <dbReference type="EMBL" id="MEE2565995.1"/>
    </source>
</evidence>
<keyword evidence="6" id="KW-0732">Signal</keyword>
<gene>
    <name evidence="9" type="ORF">V0U35_04820</name>
</gene>
<dbReference type="Pfam" id="PF00675">
    <property type="entry name" value="Peptidase_M16"/>
    <property type="match status" value="1"/>
</dbReference>
<evidence type="ECO:0000256" key="3">
    <source>
        <dbReference type="ARBA" id="ARBA00022801"/>
    </source>
</evidence>
<dbReference type="PANTHER" id="PTHR43690:SF17">
    <property type="entry name" value="PROTEIN YHJJ"/>
    <property type="match status" value="1"/>
</dbReference>
<feature type="domain" description="Peptidase M16 N-terminal" evidence="7">
    <location>
        <begin position="58"/>
        <end position="173"/>
    </location>
</feature>
<evidence type="ECO:0000256" key="6">
    <source>
        <dbReference type="SAM" id="SignalP"/>
    </source>
</evidence>
<dbReference type="EMBL" id="JAZDRO010000001">
    <property type="protein sequence ID" value="MEE2565995.1"/>
    <property type="molecule type" value="Genomic_DNA"/>
</dbReference>
<evidence type="ECO:0000256" key="4">
    <source>
        <dbReference type="ARBA" id="ARBA00022833"/>
    </source>
</evidence>
<dbReference type="PANTHER" id="PTHR43690">
    <property type="entry name" value="NARDILYSIN"/>
    <property type="match status" value="1"/>
</dbReference>
<dbReference type="RefSeq" id="WP_330195524.1">
    <property type="nucleotide sequence ID" value="NZ_JAZDRO010000001.1"/>
</dbReference>
<keyword evidence="10" id="KW-1185">Reference proteome</keyword>
<dbReference type="SUPFAM" id="SSF63411">
    <property type="entry name" value="LuxS/MPP-like metallohydrolase"/>
    <property type="match status" value="2"/>
</dbReference>
<evidence type="ECO:0000256" key="2">
    <source>
        <dbReference type="ARBA" id="ARBA00022670"/>
    </source>
</evidence>
<proteinExistence type="inferred from homology"/>